<evidence type="ECO:0000256" key="5">
    <source>
        <dbReference type="ARBA" id="ARBA00022691"/>
    </source>
</evidence>
<proteinExistence type="predicted"/>
<dbReference type="InterPro" id="IPR036804">
    <property type="entry name" value="CheR_N_sf"/>
</dbReference>
<keyword evidence="4" id="KW-0808">Transferase</keyword>
<dbReference type="GO" id="GO:0032259">
    <property type="term" value="P:methylation"/>
    <property type="evidence" value="ECO:0007669"/>
    <property type="project" value="UniProtKB-KW"/>
</dbReference>
<accession>A0AA43Z5W0</accession>
<evidence type="ECO:0000256" key="1">
    <source>
        <dbReference type="ARBA" id="ARBA00001541"/>
    </source>
</evidence>
<dbReference type="PROSITE" id="PS50123">
    <property type="entry name" value="CHER"/>
    <property type="match status" value="1"/>
</dbReference>
<dbReference type="GO" id="GO:0008983">
    <property type="term" value="F:protein-glutamate O-methyltransferase activity"/>
    <property type="evidence" value="ECO:0007669"/>
    <property type="project" value="UniProtKB-EC"/>
</dbReference>
<evidence type="ECO:0000256" key="2">
    <source>
        <dbReference type="ARBA" id="ARBA00012534"/>
    </source>
</evidence>
<sequence length="295" mass="33239">MNEIRAIPPGNAWTMKPSAELSAAEFHDWQRLLEQRCGLVLDEQRRRFLQIGLSARMGELGLSDYASYYRRVVDGPRGALEWLQLLDRLTVQETCFFRHAPSFALLERYLRARLAEEGVQRPWAFWSVGCSTGEEPYSLAITAMEVLGGEIAAPAERFGVTATDISRGALEKLGRGLYPAAKLERLEAALRERYFIAQPDGRYRILPGLASRVCGTRLNVLDLAKAPMSGMDVIFCQNLLIYFRRWRRREILNRLAERLAPGGLLVVGVGEVVGWQHPDLVPVADPRALAFTRRG</sequence>
<dbReference type="AlphaFoldDB" id="A0AA43Z5W0"/>
<name>A0AA43Z5W0_9GAMM</name>
<dbReference type="Pfam" id="PF03705">
    <property type="entry name" value="CheR_N"/>
    <property type="match status" value="1"/>
</dbReference>
<dbReference type="Gene3D" id="1.10.155.10">
    <property type="entry name" value="Chemotaxis receptor methyltransferase CheR, N-terminal domain"/>
    <property type="match status" value="1"/>
</dbReference>
<evidence type="ECO:0000256" key="4">
    <source>
        <dbReference type="ARBA" id="ARBA00022679"/>
    </source>
</evidence>
<dbReference type="SUPFAM" id="SSF47757">
    <property type="entry name" value="Chemotaxis receptor methyltransferase CheR, N-terminal domain"/>
    <property type="match status" value="1"/>
</dbReference>
<dbReference type="PANTHER" id="PTHR24422:SF19">
    <property type="entry name" value="CHEMOTAXIS PROTEIN METHYLTRANSFERASE"/>
    <property type="match status" value="1"/>
</dbReference>
<comment type="catalytic activity">
    <reaction evidence="1">
        <text>L-glutamyl-[protein] + S-adenosyl-L-methionine = [protein]-L-glutamate 5-O-methyl ester + S-adenosyl-L-homocysteine</text>
        <dbReference type="Rhea" id="RHEA:24452"/>
        <dbReference type="Rhea" id="RHEA-COMP:10208"/>
        <dbReference type="Rhea" id="RHEA-COMP:10311"/>
        <dbReference type="ChEBI" id="CHEBI:29973"/>
        <dbReference type="ChEBI" id="CHEBI:57856"/>
        <dbReference type="ChEBI" id="CHEBI:59789"/>
        <dbReference type="ChEBI" id="CHEBI:82795"/>
        <dbReference type="EC" id="2.1.1.80"/>
    </reaction>
</comment>
<dbReference type="SMART" id="SM00138">
    <property type="entry name" value="MeTrc"/>
    <property type="match status" value="1"/>
</dbReference>
<feature type="domain" description="CheR-type methyltransferase" evidence="6">
    <location>
        <begin position="14"/>
        <end position="295"/>
    </location>
</feature>
<dbReference type="InterPro" id="IPR022641">
    <property type="entry name" value="CheR_N"/>
</dbReference>
<dbReference type="Pfam" id="PF01739">
    <property type="entry name" value="CheR"/>
    <property type="match status" value="1"/>
</dbReference>
<keyword evidence="5" id="KW-0949">S-adenosyl-L-methionine</keyword>
<gene>
    <name evidence="7" type="ORF">HA520_06150</name>
</gene>
<dbReference type="SUPFAM" id="SSF53335">
    <property type="entry name" value="S-adenosyl-L-methionine-dependent methyltransferases"/>
    <property type="match status" value="1"/>
</dbReference>
<keyword evidence="3" id="KW-0489">Methyltransferase</keyword>
<dbReference type="InterPro" id="IPR000780">
    <property type="entry name" value="CheR_MeTrfase"/>
</dbReference>
<dbReference type="RefSeq" id="WP_165891997.1">
    <property type="nucleotide sequence ID" value="NZ_JAAPAP010000004.1"/>
</dbReference>
<comment type="caution">
    <text evidence="7">The sequence shown here is derived from an EMBL/GenBank/DDBJ whole genome shotgun (WGS) entry which is preliminary data.</text>
</comment>
<dbReference type="InterPro" id="IPR050903">
    <property type="entry name" value="Bact_Chemotaxis_MeTrfase"/>
</dbReference>
<evidence type="ECO:0000259" key="6">
    <source>
        <dbReference type="PROSITE" id="PS50123"/>
    </source>
</evidence>
<dbReference type="EC" id="2.1.1.80" evidence="2"/>
<dbReference type="EMBL" id="JAAPAP010000004">
    <property type="protein sequence ID" value="NHN76869.1"/>
    <property type="molecule type" value="Genomic_DNA"/>
</dbReference>
<dbReference type="PRINTS" id="PR00996">
    <property type="entry name" value="CHERMTFRASE"/>
</dbReference>
<evidence type="ECO:0000313" key="8">
    <source>
        <dbReference type="Proteomes" id="UP000736384"/>
    </source>
</evidence>
<dbReference type="Gene3D" id="3.40.50.150">
    <property type="entry name" value="Vaccinia Virus protein VP39"/>
    <property type="match status" value="1"/>
</dbReference>
<evidence type="ECO:0000256" key="3">
    <source>
        <dbReference type="ARBA" id="ARBA00022603"/>
    </source>
</evidence>
<protein>
    <recommendedName>
        <fullName evidence="2">protein-glutamate O-methyltransferase</fullName>
        <ecNumber evidence="2">2.1.1.80</ecNumber>
    </recommendedName>
</protein>
<evidence type="ECO:0000313" key="7">
    <source>
        <dbReference type="EMBL" id="NHN76869.1"/>
    </source>
</evidence>
<dbReference type="InterPro" id="IPR029063">
    <property type="entry name" value="SAM-dependent_MTases_sf"/>
</dbReference>
<organism evidence="7 8">
    <name type="scientific">Azotobacter chroococcum</name>
    <dbReference type="NCBI Taxonomy" id="353"/>
    <lineage>
        <taxon>Bacteria</taxon>
        <taxon>Pseudomonadati</taxon>
        <taxon>Pseudomonadota</taxon>
        <taxon>Gammaproteobacteria</taxon>
        <taxon>Pseudomonadales</taxon>
        <taxon>Pseudomonadaceae</taxon>
        <taxon>Azotobacter</taxon>
    </lineage>
</organism>
<reference evidence="7" key="1">
    <citation type="submission" date="2020-03" db="EMBL/GenBank/DDBJ databases">
        <title>Genome assembly of Azotobacter chroococcum W5.</title>
        <authorList>
            <person name="Kannepalli A."/>
        </authorList>
    </citation>
    <scope>NUCLEOTIDE SEQUENCE</scope>
    <source>
        <strain evidence="7">W5</strain>
    </source>
</reference>
<dbReference type="InterPro" id="IPR022642">
    <property type="entry name" value="CheR_C"/>
</dbReference>
<dbReference type="Proteomes" id="UP000736384">
    <property type="component" value="Unassembled WGS sequence"/>
</dbReference>
<dbReference type="PANTHER" id="PTHR24422">
    <property type="entry name" value="CHEMOTAXIS PROTEIN METHYLTRANSFERASE"/>
    <property type="match status" value="1"/>
</dbReference>